<dbReference type="Proteomes" id="UP000031338">
    <property type="component" value="Unassembled WGS sequence"/>
</dbReference>
<dbReference type="AlphaFoldDB" id="A0A0B8ZYS9"/>
<dbReference type="PATRIC" id="fig|48936.3.peg.1414"/>
<evidence type="ECO:0000313" key="3">
    <source>
        <dbReference type="EMBL" id="KHS48223.1"/>
    </source>
</evidence>
<feature type="compositionally biased region" description="Pro residues" evidence="1">
    <location>
        <begin position="80"/>
        <end position="152"/>
    </location>
</feature>
<evidence type="ECO:0000256" key="2">
    <source>
        <dbReference type="SAM" id="Phobius"/>
    </source>
</evidence>
<accession>A0A0B8ZYS9</accession>
<proteinExistence type="predicted"/>
<dbReference type="Gene3D" id="3.30.1150.10">
    <property type="match status" value="1"/>
</dbReference>
<dbReference type="PRINTS" id="PR01217">
    <property type="entry name" value="PRICHEXTENSN"/>
</dbReference>
<name>A0A0B8ZYS9_9SPHN</name>
<protein>
    <submittedName>
        <fullName evidence="3">Putative TolA protein</fullName>
    </submittedName>
</protein>
<feature type="region of interest" description="Disordered" evidence="1">
    <location>
        <begin position="33"/>
        <end position="214"/>
    </location>
</feature>
<keyword evidence="2" id="KW-0472">Membrane</keyword>
<feature type="transmembrane region" description="Helical" evidence="2">
    <location>
        <begin position="15"/>
        <end position="33"/>
    </location>
</feature>
<feature type="compositionally biased region" description="Low complexity" evidence="1">
    <location>
        <begin position="153"/>
        <end position="163"/>
    </location>
</feature>
<sequence>MRDPTAGGLSKQEGAGLAIAALAHAGLLGFLMLSPPGKTVKPPPQRMEVTFSEEIADQSTSPDPMAEAAPDVAPELGEPAPEPVAQPQPLPEPPRPVPPPPQPQPKPVPAPPKPAPKPQPQPKPAPPKPAPPRPAPPKPAPAKPAPAKPAPAKPAAKPAPAKATTPKSGSGDTSPRRRPDAPTGGSRIGSDFLKGIPGSTKPGTAKTAPAATIGPEVRSSLAGAISRQIKPHWAAPQGVDADKLVTILAWDLNPDGSLAGRPRVVDQQGITPANEAQAKRHAEQAIRAVQLAAPFDLPDTYYSGWKRVAAFRFDRKLSQ</sequence>
<comment type="caution">
    <text evidence="3">The sequence shown here is derived from an EMBL/GenBank/DDBJ whole genome shotgun (WGS) entry which is preliminary data.</text>
</comment>
<dbReference type="STRING" id="48936.NJ75_01412"/>
<reference evidence="3 4" key="1">
    <citation type="submission" date="2014-10" db="EMBL/GenBank/DDBJ databases">
        <title>Draft genome sequence of Novosphingobium subterraneum DSM 12447.</title>
        <authorList>
            <person name="Gan H.M."/>
            <person name="Gan H.Y."/>
            <person name="Savka M.A."/>
        </authorList>
    </citation>
    <scope>NUCLEOTIDE SEQUENCE [LARGE SCALE GENOMIC DNA]</scope>
    <source>
        <strain evidence="3 4">DSM 12447</strain>
    </source>
</reference>
<dbReference type="EMBL" id="JRVC01000005">
    <property type="protein sequence ID" value="KHS48223.1"/>
    <property type="molecule type" value="Genomic_DNA"/>
</dbReference>
<evidence type="ECO:0000256" key="1">
    <source>
        <dbReference type="SAM" id="MobiDB-lite"/>
    </source>
</evidence>
<dbReference type="RefSeq" id="WP_039332808.1">
    <property type="nucleotide sequence ID" value="NZ_JRVC01000005.1"/>
</dbReference>
<feature type="compositionally biased region" description="Low complexity" evidence="1">
    <location>
        <begin position="200"/>
        <end position="212"/>
    </location>
</feature>
<keyword evidence="2" id="KW-0812">Transmembrane</keyword>
<keyword evidence="4" id="KW-1185">Reference proteome</keyword>
<evidence type="ECO:0000313" key="4">
    <source>
        <dbReference type="Proteomes" id="UP000031338"/>
    </source>
</evidence>
<organism evidence="3 4">
    <name type="scientific">Novosphingobium subterraneum</name>
    <dbReference type="NCBI Taxonomy" id="48936"/>
    <lineage>
        <taxon>Bacteria</taxon>
        <taxon>Pseudomonadati</taxon>
        <taxon>Pseudomonadota</taxon>
        <taxon>Alphaproteobacteria</taxon>
        <taxon>Sphingomonadales</taxon>
        <taxon>Sphingomonadaceae</taxon>
        <taxon>Novosphingobium</taxon>
    </lineage>
</organism>
<keyword evidence="2" id="KW-1133">Transmembrane helix</keyword>
<gene>
    <name evidence="3" type="ORF">NJ75_01412</name>
</gene>